<protein>
    <submittedName>
        <fullName evidence="2">Uncharacterized protein</fullName>
    </submittedName>
</protein>
<dbReference type="Proteomes" id="UP000759103">
    <property type="component" value="Unassembled WGS sequence"/>
</dbReference>
<name>A0ABS7BQ60_9SPHN</name>
<organism evidence="2 3">
    <name type="scientific">Sphingomonas citri</name>
    <dbReference type="NCBI Taxonomy" id="2862499"/>
    <lineage>
        <taxon>Bacteria</taxon>
        <taxon>Pseudomonadati</taxon>
        <taxon>Pseudomonadota</taxon>
        <taxon>Alphaproteobacteria</taxon>
        <taxon>Sphingomonadales</taxon>
        <taxon>Sphingomonadaceae</taxon>
        <taxon>Sphingomonas</taxon>
    </lineage>
</organism>
<evidence type="ECO:0000313" key="3">
    <source>
        <dbReference type="Proteomes" id="UP000759103"/>
    </source>
</evidence>
<feature type="transmembrane region" description="Helical" evidence="1">
    <location>
        <begin position="40"/>
        <end position="64"/>
    </location>
</feature>
<feature type="transmembrane region" description="Helical" evidence="1">
    <location>
        <begin position="6"/>
        <end position="28"/>
    </location>
</feature>
<dbReference type="EMBL" id="JAHXZN010000004">
    <property type="protein sequence ID" value="MBW6531749.1"/>
    <property type="molecule type" value="Genomic_DNA"/>
</dbReference>
<evidence type="ECO:0000313" key="2">
    <source>
        <dbReference type="EMBL" id="MBW6531749.1"/>
    </source>
</evidence>
<comment type="caution">
    <text evidence="2">The sequence shown here is derived from an EMBL/GenBank/DDBJ whole genome shotgun (WGS) entry which is preliminary data.</text>
</comment>
<sequence>MLSTLPLQSAIMFAVAAVFALVGAWLLAELRRPLTEARVYAYRMVGVMALSGGVVLALSAAAMWQWSLEP</sequence>
<reference evidence="2 3" key="1">
    <citation type="submission" date="2021-07" db="EMBL/GenBank/DDBJ databases">
        <title>Sphingomonas sp.</title>
        <authorList>
            <person name="Feng G."/>
            <person name="Li J."/>
            <person name="Pan M."/>
        </authorList>
    </citation>
    <scope>NUCLEOTIDE SEQUENCE [LARGE SCALE GENOMIC DNA]</scope>
    <source>
        <strain evidence="2 3">RRHST34</strain>
    </source>
</reference>
<proteinExistence type="predicted"/>
<gene>
    <name evidence="2" type="ORF">KZ820_13475</name>
</gene>
<keyword evidence="1" id="KW-0812">Transmembrane</keyword>
<accession>A0ABS7BQ60</accession>
<keyword evidence="3" id="KW-1185">Reference proteome</keyword>
<keyword evidence="1" id="KW-1133">Transmembrane helix</keyword>
<keyword evidence="1" id="KW-0472">Membrane</keyword>
<dbReference type="RefSeq" id="WP_219749125.1">
    <property type="nucleotide sequence ID" value="NZ_JAHXZN010000004.1"/>
</dbReference>
<evidence type="ECO:0000256" key="1">
    <source>
        <dbReference type="SAM" id="Phobius"/>
    </source>
</evidence>